<dbReference type="PANTHER" id="PTHR20883:SF48">
    <property type="entry name" value="ECTOINE DIOXYGENASE"/>
    <property type="match status" value="1"/>
</dbReference>
<reference evidence="2 3" key="1">
    <citation type="submission" date="2019-11" db="EMBL/GenBank/DDBJ databases">
        <title>Novel Deefgea species.</title>
        <authorList>
            <person name="Han J.-H."/>
        </authorList>
    </citation>
    <scope>NUCLEOTIDE SEQUENCE [LARGE SCALE GENOMIC DNA]</scope>
    <source>
        <strain evidence="2 3">LMG 24817</strain>
    </source>
</reference>
<evidence type="ECO:0000256" key="1">
    <source>
        <dbReference type="ARBA" id="ARBA00001954"/>
    </source>
</evidence>
<dbReference type="Gene3D" id="2.60.120.620">
    <property type="entry name" value="q2cbj1_9rhob like domain"/>
    <property type="match status" value="1"/>
</dbReference>
<evidence type="ECO:0000313" key="2">
    <source>
        <dbReference type="EMBL" id="MBM5570150.1"/>
    </source>
</evidence>
<accession>A0ABS2C7M8</accession>
<comment type="cofactor">
    <cofactor evidence="1">
        <name>Fe(2+)</name>
        <dbReference type="ChEBI" id="CHEBI:29033"/>
    </cofactor>
</comment>
<dbReference type="RefSeq" id="WP_203569466.1">
    <property type="nucleotide sequence ID" value="NZ_WOFE01000001.1"/>
</dbReference>
<proteinExistence type="predicted"/>
<name>A0ABS2C7M8_9NEIS</name>
<sequence>MLEFSHPIDLNALRIAFAEQGVVVLRAFASAEQVNAIRDCAMQCLQAREAPFELEASLAYPGAPASTEAQGGQTIRRLRGMVARSPIFMEWATDAALSKLMRALLSSDSVTLTQVHHNSLMTKQPSFSSDTLWHRDLRYWRFTRPELVSCWLALGVESPENGGLGFIPHSHMAQLPEDAFDEREFLLATHPEAVPWVSQAEFPTLAAGDVVLFDARTFHAASRNKTNATKYSLVMSYHASDNLPLAHSRSAAQAGIVCEK</sequence>
<evidence type="ECO:0000313" key="3">
    <source>
        <dbReference type="Proteomes" id="UP001195660"/>
    </source>
</evidence>
<gene>
    <name evidence="2" type="ORF">GM173_00985</name>
</gene>
<organism evidence="2 3">
    <name type="scientific">Deefgea chitinilytica</name>
    <dbReference type="NCBI Taxonomy" id="570276"/>
    <lineage>
        <taxon>Bacteria</taxon>
        <taxon>Pseudomonadati</taxon>
        <taxon>Pseudomonadota</taxon>
        <taxon>Betaproteobacteria</taxon>
        <taxon>Neisseriales</taxon>
        <taxon>Chitinibacteraceae</taxon>
        <taxon>Deefgea</taxon>
    </lineage>
</organism>
<dbReference type="Proteomes" id="UP001195660">
    <property type="component" value="Unassembled WGS sequence"/>
</dbReference>
<keyword evidence="2" id="KW-0560">Oxidoreductase</keyword>
<dbReference type="InterPro" id="IPR008775">
    <property type="entry name" value="Phytyl_CoA_dOase-like"/>
</dbReference>
<protein>
    <submittedName>
        <fullName evidence="2">Phytanoyl-CoA dioxygenase family protein</fullName>
    </submittedName>
</protein>
<keyword evidence="3" id="KW-1185">Reference proteome</keyword>
<dbReference type="Pfam" id="PF05721">
    <property type="entry name" value="PhyH"/>
    <property type="match status" value="1"/>
</dbReference>
<keyword evidence="2" id="KW-0223">Dioxygenase</keyword>
<comment type="caution">
    <text evidence="2">The sequence shown here is derived from an EMBL/GenBank/DDBJ whole genome shotgun (WGS) entry which is preliminary data.</text>
</comment>
<dbReference type="GO" id="GO:0051213">
    <property type="term" value="F:dioxygenase activity"/>
    <property type="evidence" value="ECO:0007669"/>
    <property type="project" value="UniProtKB-KW"/>
</dbReference>
<dbReference type="PANTHER" id="PTHR20883">
    <property type="entry name" value="PHYTANOYL-COA DIOXYGENASE DOMAIN CONTAINING 1"/>
    <property type="match status" value="1"/>
</dbReference>
<dbReference type="SUPFAM" id="SSF51197">
    <property type="entry name" value="Clavaminate synthase-like"/>
    <property type="match status" value="1"/>
</dbReference>
<dbReference type="EMBL" id="WOFE01000001">
    <property type="protein sequence ID" value="MBM5570150.1"/>
    <property type="molecule type" value="Genomic_DNA"/>
</dbReference>